<evidence type="ECO:0000313" key="1">
    <source>
        <dbReference type="EMBL" id="SVC38951.1"/>
    </source>
</evidence>
<feature type="non-terminal residue" evidence="1">
    <location>
        <position position="1"/>
    </location>
</feature>
<accession>A0A382LVL1</accession>
<sequence length="354" mass="37141">TGATDNLTKTLGISKLSSAKDYTTGNRGYVTRALCLIGPNTIVKSSRCSGSSRSRSTDEVEISMFANIGDLIYLSYGVLDNDSNGDITSTEISAFSNTSGVNSSGGGTGLSLYSRFEVVAGSTSYISNENMSKCVTYTDNYTVDPSSGSDCVLKAFTDGVSITEIRPIFKFDSLTDITGGGLLSSRIDMVSELTSISTALDGDFTSLGISSTNILRKSLSEGLSKLDNGATAKDNAICTAATAFDLLYLLVKNPADNSTSSSDLKSKNLISLTDLTTSVDSSLSVVDVANLPMTKARLVYATDSPASTYTDSYEKAESSLYTAIKNINSIGGESSTVKGDGKVGFRELICIAEN</sequence>
<reference evidence="1" key="1">
    <citation type="submission" date="2018-05" db="EMBL/GenBank/DDBJ databases">
        <authorList>
            <person name="Lanie J.A."/>
            <person name="Ng W.-L."/>
            <person name="Kazmierczak K.M."/>
            <person name="Andrzejewski T.M."/>
            <person name="Davidsen T.M."/>
            <person name="Wayne K.J."/>
            <person name="Tettelin H."/>
            <person name="Glass J.I."/>
            <person name="Rusch D."/>
            <person name="Podicherti R."/>
            <person name="Tsui H.-C.T."/>
            <person name="Winkler M.E."/>
        </authorList>
    </citation>
    <scope>NUCLEOTIDE SEQUENCE</scope>
</reference>
<dbReference type="AlphaFoldDB" id="A0A382LVL1"/>
<proteinExistence type="predicted"/>
<dbReference type="InterPro" id="IPR018247">
    <property type="entry name" value="EF_Hand_1_Ca_BS"/>
</dbReference>
<organism evidence="1">
    <name type="scientific">marine metagenome</name>
    <dbReference type="NCBI Taxonomy" id="408172"/>
    <lineage>
        <taxon>unclassified sequences</taxon>
        <taxon>metagenomes</taxon>
        <taxon>ecological metagenomes</taxon>
    </lineage>
</organism>
<dbReference type="PROSITE" id="PS00018">
    <property type="entry name" value="EF_HAND_1"/>
    <property type="match status" value="1"/>
</dbReference>
<protein>
    <recommendedName>
        <fullName evidence="2">EF-hand domain-containing protein</fullName>
    </recommendedName>
</protein>
<name>A0A382LVL1_9ZZZZ</name>
<evidence type="ECO:0008006" key="2">
    <source>
        <dbReference type="Google" id="ProtNLM"/>
    </source>
</evidence>
<gene>
    <name evidence="1" type="ORF">METZ01_LOCUS291805</name>
</gene>
<dbReference type="EMBL" id="UINC01088589">
    <property type="protein sequence ID" value="SVC38951.1"/>
    <property type="molecule type" value="Genomic_DNA"/>
</dbReference>